<evidence type="ECO:0000313" key="3">
    <source>
        <dbReference type="Proteomes" id="UP001310594"/>
    </source>
</evidence>
<dbReference type="InterPro" id="IPR029058">
    <property type="entry name" value="AB_hydrolase_fold"/>
</dbReference>
<organism evidence="2 3">
    <name type="scientific">Elasticomyces elasticus</name>
    <dbReference type="NCBI Taxonomy" id="574655"/>
    <lineage>
        <taxon>Eukaryota</taxon>
        <taxon>Fungi</taxon>
        <taxon>Dikarya</taxon>
        <taxon>Ascomycota</taxon>
        <taxon>Pezizomycotina</taxon>
        <taxon>Dothideomycetes</taxon>
        <taxon>Dothideomycetidae</taxon>
        <taxon>Mycosphaerellales</taxon>
        <taxon>Teratosphaeriaceae</taxon>
        <taxon>Elasticomyces</taxon>
    </lineage>
</organism>
<name>A0AAN8A0R0_9PEZI</name>
<evidence type="ECO:0000313" key="2">
    <source>
        <dbReference type="EMBL" id="KAK5693153.1"/>
    </source>
</evidence>
<dbReference type="PANTHER" id="PTHR43798">
    <property type="entry name" value="MONOACYLGLYCEROL LIPASE"/>
    <property type="match status" value="1"/>
</dbReference>
<comment type="caution">
    <text evidence="2">The sequence shown here is derived from an EMBL/GenBank/DDBJ whole genome shotgun (WGS) entry which is preliminary data.</text>
</comment>
<dbReference type="AlphaFoldDB" id="A0AAN8A0R0"/>
<sequence length="284" mass="31594">MTSSTLDPHVELDGIDYFTLLEEPTDGNKDAPCILLIHALMSNLHMWDDTATALQKAGYRTLRYDHVGHNSTPPTKDKHASYHLDDLTRHAHQLVEARTGQPYVKALIGCSIGGSMAFRYASLFPNDVGGIISIASPGLKSPEASQKLWSERIEQFEEDLKTGESKLCQMTVKRWVPGERPEDDEARKLALQHVKTCTLPGYKVMADAIRGYDYSSMVEEIGKVKMLVVAGDEDQAGRADVLEEVASKIPGAEFVVMKQTGHLPPLQKADAFNELMLRFLRSWP</sequence>
<dbReference type="SUPFAM" id="SSF53474">
    <property type="entry name" value="alpha/beta-Hydrolases"/>
    <property type="match status" value="1"/>
</dbReference>
<dbReference type="InterPro" id="IPR000073">
    <property type="entry name" value="AB_hydrolase_1"/>
</dbReference>
<protein>
    <recommendedName>
        <fullName evidence="1">AB hydrolase-1 domain-containing protein</fullName>
    </recommendedName>
</protein>
<dbReference type="InterPro" id="IPR050266">
    <property type="entry name" value="AB_hydrolase_sf"/>
</dbReference>
<dbReference type="EMBL" id="JAVRQU010000018">
    <property type="protein sequence ID" value="KAK5693153.1"/>
    <property type="molecule type" value="Genomic_DNA"/>
</dbReference>
<reference evidence="2" key="1">
    <citation type="submission" date="2023-08" db="EMBL/GenBank/DDBJ databases">
        <title>Black Yeasts Isolated from many extreme environments.</title>
        <authorList>
            <person name="Coleine C."/>
            <person name="Stajich J.E."/>
            <person name="Selbmann L."/>
        </authorList>
    </citation>
    <scope>NUCLEOTIDE SEQUENCE</scope>
    <source>
        <strain evidence="2">CCFEE 5810</strain>
    </source>
</reference>
<dbReference type="Pfam" id="PF00561">
    <property type="entry name" value="Abhydrolase_1"/>
    <property type="match status" value="1"/>
</dbReference>
<feature type="domain" description="AB hydrolase-1" evidence="1">
    <location>
        <begin position="33"/>
        <end position="156"/>
    </location>
</feature>
<gene>
    <name evidence="2" type="ORF">LTR97_010629</name>
</gene>
<evidence type="ECO:0000259" key="1">
    <source>
        <dbReference type="Pfam" id="PF00561"/>
    </source>
</evidence>
<accession>A0AAN8A0R0</accession>
<proteinExistence type="predicted"/>
<dbReference type="Gene3D" id="3.40.50.1820">
    <property type="entry name" value="alpha/beta hydrolase"/>
    <property type="match status" value="1"/>
</dbReference>
<dbReference type="Proteomes" id="UP001310594">
    <property type="component" value="Unassembled WGS sequence"/>
</dbReference>